<dbReference type="EMBL" id="DS268414">
    <property type="protein sequence ID" value="EFP09449.1"/>
    <property type="molecule type" value="Genomic_DNA"/>
</dbReference>
<dbReference type="OMA" id="DDCKMYV"/>
<dbReference type="CTD" id="9825865"/>
<reference evidence="2" key="1">
    <citation type="submission" date="2007-07" db="EMBL/GenBank/DDBJ databases">
        <title>PCAP assembly of the Caenorhabditis remanei genome.</title>
        <authorList>
            <consortium name="The Caenorhabditis remanei Sequencing Consortium"/>
            <person name="Wilson R.K."/>
        </authorList>
    </citation>
    <scope>NUCLEOTIDE SEQUENCE [LARGE SCALE GENOMIC DNA]</scope>
    <source>
        <strain evidence="2">PB4641</strain>
    </source>
</reference>
<dbReference type="AlphaFoldDB" id="E3LT49"/>
<dbReference type="eggNOG" id="ENOG502TGI7">
    <property type="taxonomic scope" value="Eukaryota"/>
</dbReference>
<dbReference type="OrthoDB" id="5817363at2759"/>
<evidence type="ECO:0000313" key="2">
    <source>
        <dbReference type="EMBL" id="EFP09449.1"/>
    </source>
</evidence>
<dbReference type="KEGG" id="crq:GCK72_009745"/>
<dbReference type="InParanoid" id="E3LT49"/>
<dbReference type="PANTHER" id="PTHR31006">
    <property type="entry name" value="F-BOX DOMAIN-CONTAINING PROTEIN-RELATED-RELATED"/>
    <property type="match status" value="1"/>
</dbReference>
<dbReference type="PANTHER" id="PTHR31006:SF0">
    <property type="entry name" value="F-BOX ASSOCIATED DOMAIN-CONTAINING PROTEIN-RELATED"/>
    <property type="match status" value="1"/>
</dbReference>
<evidence type="ECO:0000259" key="1">
    <source>
        <dbReference type="Pfam" id="PF00646"/>
    </source>
</evidence>
<protein>
    <recommendedName>
        <fullName evidence="1">F-box domain-containing protein</fullName>
    </recommendedName>
</protein>
<dbReference type="Proteomes" id="UP000008281">
    <property type="component" value="Unassembled WGS sequence"/>
</dbReference>
<proteinExistence type="predicted"/>
<dbReference type="GeneID" id="9825865"/>
<evidence type="ECO:0000313" key="3">
    <source>
        <dbReference type="Proteomes" id="UP000008281"/>
    </source>
</evidence>
<dbReference type="InterPro" id="IPR001810">
    <property type="entry name" value="F-box_dom"/>
</dbReference>
<accession>E3LT49</accession>
<dbReference type="InterPro" id="IPR042317">
    <property type="entry name" value="She-1-like"/>
</dbReference>
<gene>
    <name evidence="2" type="ORF">CRE_25433</name>
</gene>
<dbReference type="HOGENOM" id="CLU_065230_0_0_1"/>
<dbReference type="Pfam" id="PF00646">
    <property type="entry name" value="F-box"/>
    <property type="match status" value="1"/>
</dbReference>
<dbReference type="RefSeq" id="XP_003113195.2">
    <property type="nucleotide sequence ID" value="XM_003113147.2"/>
</dbReference>
<sequence length="434" mass="50993">MEENHESLLVNFNDFEFETEETNNFKKATKQEKTDLLEFIGGFEKWSILSDDCKMYVVGFLDYWTRCKLSLCSKKDHEIVKETILYITKGVRPENDGVRMKPKHLAELFKSGFEQKHSDQATIDRITLKDNFIQIHTVSNFIRTWKFHQKLDECIIRSKSSLDPEFCCSNTFSIQNGKTEKEFLKIAKKVMLKCNNTVDTLEIGMEKNVEKGIVAKFGTIKHLIINHRSGEPVKFWLDKLNENDILESLSLYTSKWWYYCYRKYPFDDIAHPSVVKAKNLKMAFHVEITDEQFLSLEASRMAISTDTLSIDTLFEFIRRWFNDEMNDEFVQCLIWTKTNYRSMSSRLFSVFNAVEHNYRSREIANYTEFFKKFEKYGQLGNFYQINKGNDQNKSISVLISTNSFLVLRTGFPCIRDGQPGVKLVFPNDILDVFD</sequence>
<organism evidence="3">
    <name type="scientific">Caenorhabditis remanei</name>
    <name type="common">Caenorhabditis vulgaris</name>
    <dbReference type="NCBI Taxonomy" id="31234"/>
    <lineage>
        <taxon>Eukaryota</taxon>
        <taxon>Metazoa</taxon>
        <taxon>Ecdysozoa</taxon>
        <taxon>Nematoda</taxon>
        <taxon>Chromadorea</taxon>
        <taxon>Rhabditida</taxon>
        <taxon>Rhabditina</taxon>
        <taxon>Rhabditomorpha</taxon>
        <taxon>Rhabditoidea</taxon>
        <taxon>Rhabditidae</taxon>
        <taxon>Peloderinae</taxon>
        <taxon>Caenorhabditis</taxon>
    </lineage>
</organism>
<feature type="domain" description="F-box" evidence="1">
    <location>
        <begin position="46"/>
        <end position="86"/>
    </location>
</feature>
<name>E3LT49_CAERE</name>
<keyword evidence="3" id="KW-1185">Reference proteome</keyword>